<gene>
    <name evidence="2" type="ORF">ACHAWU_003277</name>
</gene>
<comment type="caution">
    <text evidence="2">The sequence shown here is derived from an EMBL/GenBank/DDBJ whole genome shotgun (WGS) entry which is preliminary data.</text>
</comment>
<reference evidence="2 3" key="1">
    <citation type="submission" date="2024-10" db="EMBL/GenBank/DDBJ databases">
        <title>Updated reference genomes for cyclostephanoid diatoms.</title>
        <authorList>
            <person name="Roberts W.R."/>
            <person name="Alverson A.J."/>
        </authorList>
    </citation>
    <scope>NUCLEOTIDE SEQUENCE [LARGE SCALE GENOMIC DNA]</scope>
    <source>
        <strain evidence="2 3">AJA232-27</strain>
    </source>
</reference>
<dbReference type="PANTHER" id="PTHR33129">
    <property type="entry name" value="PROTEIN KINASE DOMAIN-CONTAINING PROTEIN-RELATED"/>
    <property type="match status" value="1"/>
</dbReference>
<keyword evidence="1" id="KW-0732">Signal</keyword>
<dbReference type="Proteomes" id="UP001530293">
    <property type="component" value="Unassembled WGS sequence"/>
</dbReference>
<evidence type="ECO:0008006" key="4">
    <source>
        <dbReference type="Google" id="ProtNLM"/>
    </source>
</evidence>
<protein>
    <recommendedName>
        <fullName evidence="4">Crinkler (CRN) family protein</fullName>
    </recommendedName>
</protein>
<keyword evidence="3" id="KW-1185">Reference proteome</keyword>
<evidence type="ECO:0000313" key="3">
    <source>
        <dbReference type="Proteomes" id="UP001530293"/>
    </source>
</evidence>
<evidence type="ECO:0000256" key="1">
    <source>
        <dbReference type="SAM" id="SignalP"/>
    </source>
</evidence>
<dbReference type="AlphaFoldDB" id="A0ABD3MWJ7"/>
<dbReference type="PANTHER" id="PTHR33129:SF3">
    <property type="entry name" value="HOT SPOT (RHS) PROTEIN, PUTATIVE-RELATED"/>
    <property type="match status" value="1"/>
</dbReference>
<feature type="signal peptide" evidence="1">
    <location>
        <begin position="1"/>
        <end position="17"/>
    </location>
</feature>
<accession>A0ABD3MWJ7</accession>
<proteinExistence type="predicted"/>
<feature type="chain" id="PRO_5044743301" description="Crinkler (CRN) family protein" evidence="1">
    <location>
        <begin position="18"/>
        <end position="574"/>
    </location>
</feature>
<evidence type="ECO:0000313" key="2">
    <source>
        <dbReference type="EMBL" id="KAL3767186.1"/>
    </source>
</evidence>
<sequence length="574" mass="64093">MMTSTKFWFLLLDSATGQPYKGTTADFVSLPPGADVADFRDAVLSKNSNKLASVDASDLLVYRNKAAFDRRNSSADFVDDVRNTEGQPLDPTQSLGELGGKGDMLVVVVPSLLSPSIQPSQQIQPLSLPPCRVPFFNNIGSIAESDGGWISFGQENIPSTKLGNLYIRDCYRTIAASITDRNGIQKAIITGTPGIGKSLFLIYLLWQLVKKRKRVLFIYHPFSIYYDENGDVIQFESGRLPSDIDYSFWNDTLWCLFDAKFKEEADLGRLPVSLSTFILSTSPRRGMVNNFKKPPVPQTFYMPIWTETELAVIAPLFPNSDNEWRERFRILGGIPRHVLEDTKDYPTAILVAACKKCSLDHCIEEIGIDSAITDKSKVIHSLVHITSAPPFETSSVCYASQAALNIIARHKEQKARLRMRDLLASCEGNPLTAALCGYIFEQYAIELLEKGGEFPCRQLFHGNKKIKPDDMTLQLQSSNKIVADRVMYNQTLNQLYVPKTKNYTAIDAWIPGVGAFQITISEKHGIKGQAEDDLAKLGGGNKLYWLLPPSHYPSFTKKSPHSIEQYAVKIPFPE</sequence>
<name>A0ABD3MWJ7_9STRA</name>
<dbReference type="InterPro" id="IPR052980">
    <property type="entry name" value="Crinkler_effector"/>
</dbReference>
<organism evidence="2 3">
    <name type="scientific">Discostella pseudostelligera</name>
    <dbReference type="NCBI Taxonomy" id="259834"/>
    <lineage>
        <taxon>Eukaryota</taxon>
        <taxon>Sar</taxon>
        <taxon>Stramenopiles</taxon>
        <taxon>Ochrophyta</taxon>
        <taxon>Bacillariophyta</taxon>
        <taxon>Coscinodiscophyceae</taxon>
        <taxon>Thalassiosirophycidae</taxon>
        <taxon>Stephanodiscales</taxon>
        <taxon>Stephanodiscaceae</taxon>
        <taxon>Discostella</taxon>
    </lineage>
</organism>
<dbReference type="EMBL" id="JALLBG020000077">
    <property type="protein sequence ID" value="KAL3767186.1"/>
    <property type="molecule type" value="Genomic_DNA"/>
</dbReference>